<dbReference type="Gene3D" id="3.40.50.2300">
    <property type="match status" value="2"/>
</dbReference>
<dbReference type="InterPro" id="IPR028082">
    <property type="entry name" value="Peripla_BP_I"/>
</dbReference>
<dbReference type="Pfam" id="PF00356">
    <property type="entry name" value="LacI"/>
    <property type="match status" value="1"/>
</dbReference>
<evidence type="ECO:0000256" key="2">
    <source>
        <dbReference type="ARBA" id="ARBA00023125"/>
    </source>
</evidence>
<dbReference type="InterPro" id="IPR010982">
    <property type="entry name" value="Lambda_DNA-bd_dom_sf"/>
</dbReference>
<keyword evidence="1" id="KW-0805">Transcription regulation</keyword>
<dbReference type="GO" id="GO:0000976">
    <property type="term" value="F:transcription cis-regulatory region binding"/>
    <property type="evidence" value="ECO:0007669"/>
    <property type="project" value="TreeGrafter"/>
</dbReference>
<dbReference type="PROSITE" id="PS00356">
    <property type="entry name" value="HTH_LACI_1"/>
    <property type="match status" value="1"/>
</dbReference>
<evidence type="ECO:0000259" key="5">
    <source>
        <dbReference type="PROSITE" id="PS50943"/>
    </source>
</evidence>
<organism evidence="6 7">
    <name type="scientific">Vagococcus silagei</name>
    <dbReference type="NCBI Taxonomy" id="2508885"/>
    <lineage>
        <taxon>Bacteria</taxon>
        <taxon>Bacillati</taxon>
        <taxon>Bacillota</taxon>
        <taxon>Bacilli</taxon>
        <taxon>Lactobacillales</taxon>
        <taxon>Enterococcaceae</taxon>
        <taxon>Vagococcus</taxon>
    </lineage>
</organism>
<sequence>MPTIKDIAKFTGVSPTTVSNVLHGRFEKVSPETKQKVESALKELDYSSHMAGRLLGKHGSKIIGVIIQDQDALDEQFYDNPYHGELIQALEYHIREQGYFMMFHRVSDFEEGVRLVNMWDLEGVIVSGARTEDIADWQKRISRPIVFLDTYGEDENQAKLNVGLDDYDGAYQMTKYLIENGHQNLMFLAKAENPEDWAGVDAFRSQGFLAATKEYQVNGKLKGLKSTYQHNQSAIETLVASNFEDCTVLFFASDLLAIQAIAEFSRLGVKAAVDISIAGFDGTPYSRYATPQIASVFQNLKEKASLATNLLVSAIHLGEQHQADIKMKGTILPGQSIRILN</sequence>
<reference evidence="6 7" key="1">
    <citation type="submission" date="2019-01" db="EMBL/GenBank/DDBJ databases">
        <title>Vagococcus silagei sp. nov. isolated from brewer's grain.</title>
        <authorList>
            <person name="Guu J.-R."/>
        </authorList>
    </citation>
    <scope>NUCLEOTIDE SEQUENCE [LARGE SCALE GENOMIC DNA]</scope>
    <source>
        <strain evidence="6 7">2B-2</strain>
    </source>
</reference>
<feature type="domain" description="HTH lacI-type" evidence="4">
    <location>
        <begin position="2"/>
        <end position="57"/>
    </location>
</feature>
<dbReference type="SUPFAM" id="SSF47413">
    <property type="entry name" value="lambda repressor-like DNA-binding domains"/>
    <property type="match status" value="1"/>
</dbReference>
<dbReference type="SUPFAM" id="SSF53822">
    <property type="entry name" value="Periplasmic binding protein-like I"/>
    <property type="match status" value="1"/>
</dbReference>
<dbReference type="PANTHER" id="PTHR30146">
    <property type="entry name" value="LACI-RELATED TRANSCRIPTIONAL REPRESSOR"/>
    <property type="match status" value="1"/>
</dbReference>
<dbReference type="InterPro" id="IPR000843">
    <property type="entry name" value="HTH_LacI"/>
</dbReference>
<accession>A0A4S3B7H2</accession>
<evidence type="ECO:0000256" key="1">
    <source>
        <dbReference type="ARBA" id="ARBA00023015"/>
    </source>
</evidence>
<dbReference type="Proteomes" id="UP000310506">
    <property type="component" value="Unassembled WGS sequence"/>
</dbReference>
<evidence type="ECO:0000313" key="7">
    <source>
        <dbReference type="Proteomes" id="UP000310506"/>
    </source>
</evidence>
<dbReference type="OrthoDB" id="9796186at2"/>
<feature type="domain" description="HTH cro/C1-type" evidence="5">
    <location>
        <begin position="3"/>
        <end position="47"/>
    </location>
</feature>
<protein>
    <submittedName>
        <fullName evidence="6">LacI family transcriptional regulator</fullName>
    </submittedName>
</protein>
<dbReference type="PROSITE" id="PS50932">
    <property type="entry name" value="HTH_LACI_2"/>
    <property type="match status" value="1"/>
</dbReference>
<dbReference type="EMBL" id="SDGV01000004">
    <property type="protein sequence ID" value="THB62010.1"/>
    <property type="molecule type" value="Genomic_DNA"/>
</dbReference>
<dbReference type="Pfam" id="PF13377">
    <property type="entry name" value="Peripla_BP_3"/>
    <property type="match status" value="1"/>
</dbReference>
<dbReference type="PROSITE" id="PS50943">
    <property type="entry name" value="HTH_CROC1"/>
    <property type="match status" value="1"/>
</dbReference>
<dbReference type="AlphaFoldDB" id="A0A4S3B7H2"/>
<dbReference type="PANTHER" id="PTHR30146:SF24">
    <property type="entry name" value="XYLOSE OPERON REGULATORY PROTEIN"/>
    <property type="match status" value="1"/>
</dbReference>
<evidence type="ECO:0000256" key="3">
    <source>
        <dbReference type="ARBA" id="ARBA00023163"/>
    </source>
</evidence>
<evidence type="ECO:0000313" key="6">
    <source>
        <dbReference type="EMBL" id="THB62010.1"/>
    </source>
</evidence>
<dbReference type="InterPro" id="IPR001387">
    <property type="entry name" value="Cro/C1-type_HTH"/>
</dbReference>
<name>A0A4S3B7H2_9ENTE</name>
<proteinExistence type="predicted"/>
<keyword evidence="7" id="KW-1185">Reference proteome</keyword>
<keyword evidence="2" id="KW-0238">DNA-binding</keyword>
<keyword evidence="3" id="KW-0804">Transcription</keyword>
<dbReference type="CDD" id="cd06267">
    <property type="entry name" value="PBP1_LacI_sugar_binding-like"/>
    <property type="match status" value="1"/>
</dbReference>
<gene>
    <name evidence="6" type="ORF">ESZ54_02045</name>
</gene>
<evidence type="ECO:0000259" key="4">
    <source>
        <dbReference type="PROSITE" id="PS50932"/>
    </source>
</evidence>
<comment type="caution">
    <text evidence="6">The sequence shown here is derived from an EMBL/GenBank/DDBJ whole genome shotgun (WGS) entry which is preliminary data.</text>
</comment>
<dbReference type="GO" id="GO:0003700">
    <property type="term" value="F:DNA-binding transcription factor activity"/>
    <property type="evidence" value="ECO:0007669"/>
    <property type="project" value="TreeGrafter"/>
</dbReference>
<dbReference type="RefSeq" id="WP_136136009.1">
    <property type="nucleotide sequence ID" value="NZ_SDGV01000004.1"/>
</dbReference>
<dbReference type="Gene3D" id="1.10.260.40">
    <property type="entry name" value="lambda repressor-like DNA-binding domains"/>
    <property type="match status" value="1"/>
</dbReference>
<dbReference type="CDD" id="cd01392">
    <property type="entry name" value="HTH_LacI"/>
    <property type="match status" value="1"/>
</dbReference>
<dbReference type="InterPro" id="IPR046335">
    <property type="entry name" value="LacI/GalR-like_sensor"/>
</dbReference>
<dbReference type="SMART" id="SM00354">
    <property type="entry name" value="HTH_LACI"/>
    <property type="match status" value="1"/>
</dbReference>